<gene>
    <name evidence="2" type="ORF">DB32_002133</name>
</gene>
<dbReference type="InterPro" id="IPR002816">
    <property type="entry name" value="TraB/PrgY/GumN_fam"/>
</dbReference>
<evidence type="ECO:0008006" key="4">
    <source>
        <dbReference type="Google" id="ProtNLM"/>
    </source>
</evidence>
<dbReference type="Pfam" id="PF01963">
    <property type="entry name" value="TraB_PrgY_gumN"/>
    <property type="match status" value="1"/>
</dbReference>
<dbReference type="EMBL" id="CP011125">
    <property type="protein sequence ID" value="AKF04984.1"/>
    <property type="molecule type" value="Genomic_DNA"/>
</dbReference>
<name>A0A0F6SED1_9BACT</name>
<dbReference type="KEGG" id="samy:DB32_002133"/>
<evidence type="ECO:0000313" key="3">
    <source>
        <dbReference type="Proteomes" id="UP000034883"/>
    </source>
</evidence>
<keyword evidence="3" id="KW-1185">Reference proteome</keyword>
<dbReference type="STRING" id="927083.DB32_002133"/>
<feature type="compositionally biased region" description="Basic and acidic residues" evidence="1">
    <location>
        <begin position="331"/>
        <end position="342"/>
    </location>
</feature>
<sequence>MIGIVVALCAACGGSAPRRVESADVSRQETLEESRLAERQREAWTPPVLLWEVGDEAEASYVHAALPFGTTMRHALPEPHDGALDLSRAIVTTFDPREAVALDHVPESALMGRRDRLDRMLGAEAWAALRAQLGPAIPDESLRRIPPMILVEHLVRVRMAEVEAEADGRNPVPHAISTSSVIGDVLAWARMQGAPIVSLDTHEQAAERLAAIPRDVSLEGLHDALTNVDAWRARWSALRSAYTSADDRALASACEASLGEGALAEARRAERAARIEAWATTIAAQLGQGRAFVALPACDVVGDDGALARIASTGTRVRRLGAAPGSAPPRDLGRSREAGVLP</sequence>
<proteinExistence type="predicted"/>
<feature type="region of interest" description="Disordered" evidence="1">
    <location>
        <begin position="19"/>
        <end position="38"/>
    </location>
</feature>
<accession>A0A0F6SED1</accession>
<reference evidence="2 3" key="1">
    <citation type="submission" date="2015-03" db="EMBL/GenBank/DDBJ databases">
        <title>Genome assembly of Sandaracinus amylolyticus DSM 53668.</title>
        <authorList>
            <person name="Sharma G."/>
            <person name="Subramanian S."/>
        </authorList>
    </citation>
    <scope>NUCLEOTIDE SEQUENCE [LARGE SCALE GENOMIC DNA]</scope>
    <source>
        <strain evidence="2 3">DSM 53668</strain>
    </source>
</reference>
<evidence type="ECO:0000256" key="1">
    <source>
        <dbReference type="SAM" id="MobiDB-lite"/>
    </source>
</evidence>
<feature type="region of interest" description="Disordered" evidence="1">
    <location>
        <begin position="320"/>
        <end position="342"/>
    </location>
</feature>
<protein>
    <recommendedName>
        <fullName evidence="4">TraB/GumN family protein</fullName>
    </recommendedName>
</protein>
<organism evidence="2 3">
    <name type="scientific">Sandaracinus amylolyticus</name>
    <dbReference type="NCBI Taxonomy" id="927083"/>
    <lineage>
        <taxon>Bacteria</taxon>
        <taxon>Pseudomonadati</taxon>
        <taxon>Myxococcota</taxon>
        <taxon>Polyangia</taxon>
        <taxon>Polyangiales</taxon>
        <taxon>Sandaracinaceae</taxon>
        <taxon>Sandaracinus</taxon>
    </lineage>
</organism>
<dbReference type="AlphaFoldDB" id="A0A0F6SED1"/>
<dbReference type="Proteomes" id="UP000034883">
    <property type="component" value="Chromosome"/>
</dbReference>
<evidence type="ECO:0000313" key="2">
    <source>
        <dbReference type="EMBL" id="AKF04984.1"/>
    </source>
</evidence>